<dbReference type="AlphaFoldDB" id="A0AAN8ND14"/>
<evidence type="ECO:0000313" key="2">
    <source>
        <dbReference type="Proteomes" id="UP001313282"/>
    </source>
</evidence>
<keyword evidence="2" id="KW-1185">Reference proteome</keyword>
<reference evidence="1 2" key="1">
    <citation type="submission" date="2019-10" db="EMBL/GenBank/DDBJ databases">
        <authorList>
            <person name="Palmer J.M."/>
        </authorList>
    </citation>
    <scope>NUCLEOTIDE SEQUENCE [LARGE SCALE GENOMIC DNA]</scope>
    <source>
        <strain evidence="1 2">TWF718</strain>
    </source>
</reference>
<dbReference type="EMBL" id="JAVHNR010000002">
    <property type="protein sequence ID" value="KAK6351900.1"/>
    <property type="molecule type" value="Genomic_DNA"/>
</dbReference>
<protein>
    <submittedName>
        <fullName evidence="1">Uncharacterized protein</fullName>
    </submittedName>
</protein>
<name>A0AAN8ND14_9PEZI</name>
<comment type="caution">
    <text evidence="1">The sequence shown here is derived from an EMBL/GenBank/DDBJ whole genome shotgun (WGS) entry which is preliminary data.</text>
</comment>
<organism evidence="1 2">
    <name type="scientific">Orbilia javanica</name>
    <dbReference type="NCBI Taxonomy" id="47235"/>
    <lineage>
        <taxon>Eukaryota</taxon>
        <taxon>Fungi</taxon>
        <taxon>Dikarya</taxon>
        <taxon>Ascomycota</taxon>
        <taxon>Pezizomycotina</taxon>
        <taxon>Orbiliomycetes</taxon>
        <taxon>Orbiliales</taxon>
        <taxon>Orbiliaceae</taxon>
        <taxon>Orbilia</taxon>
    </lineage>
</organism>
<dbReference type="Proteomes" id="UP001313282">
    <property type="component" value="Unassembled WGS sequence"/>
</dbReference>
<proteinExistence type="predicted"/>
<accession>A0AAN8ND14</accession>
<sequence>MVGYIRVTNEFDTPVQVFVSKYNGGSDDWFTLQPGGSDIWNRKEGNGGGWEVVVFKDGFDSTRVGRYVKVNCNVIFRSFDDVLVTG</sequence>
<gene>
    <name evidence="1" type="ORF">TWF718_005044</name>
</gene>
<evidence type="ECO:0000313" key="1">
    <source>
        <dbReference type="EMBL" id="KAK6351900.1"/>
    </source>
</evidence>